<reference evidence="2" key="1">
    <citation type="journal article" date="2019" name="Int. J. Syst. Evol. Microbiol.">
        <title>The Global Catalogue of Microorganisms (GCM) 10K type strain sequencing project: providing services to taxonomists for standard genome sequencing and annotation.</title>
        <authorList>
            <consortium name="The Broad Institute Genomics Platform"/>
            <consortium name="The Broad Institute Genome Sequencing Center for Infectious Disease"/>
            <person name="Wu L."/>
            <person name="Ma J."/>
        </authorList>
    </citation>
    <scope>NUCLEOTIDE SEQUENCE [LARGE SCALE GENOMIC DNA]</scope>
    <source>
        <strain evidence="2">CGMCC 4.7192</strain>
    </source>
</reference>
<gene>
    <name evidence="1" type="ORF">ACFSKO_08365</name>
</gene>
<comment type="caution">
    <text evidence="1">The sequence shown here is derived from an EMBL/GenBank/DDBJ whole genome shotgun (WGS) entry which is preliminary data.</text>
</comment>
<name>A0ABW5BJM0_9PROT</name>
<dbReference type="RefSeq" id="WP_380250408.1">
    <property type="nucleotide sequence ID" value="NZ_JBHUII010000004.1"/>
</dbReference>
<accession>A0ABW5BJM0</accession>
<organism evidence="1 2">
    <name type="scientific">Kiloniella antarctica</name>
    <dbReference type="NCBI Taxonomy" id="1550907"/>
    <lineage>
        <taxon>Bacteria</taxon>
        <taxon>Pseudomonadati</taxon>
        <taxon>Pseudomonadota</taxon>
        <taxon>Alphaproteobacteria</taxon>
        <taxon>Rhodospirillales</taxon>
        <taxon>Kiloniellaceae</taxon>
        <taxon>Kiloniella</taxon>
    </lineage>
</organism>
<protein>
    <submittedName>
        <fullName evidence="1">Uncharacterized protein</fullName>
    </submittedName>
</protein>
<sequence>MDFFRDADRTTNHRDILQFLSDCDDVSKDKVLDFSFLQQTPLIRYSASFMILQWQEEKQDFLIKYWGSHITEVFGLDLTGRFLAIGEHVEDERYLIMAHYEAMKDQKKVFLGGAIDWGDKSHKQWNEVIQPLSRDGNIGETLTYVTFK</sequence>
<keyword evidence="2" id="KW-1185">Reference proteome</keyword>
<dbReference type="Proteomes" id="UP001597294">
    <property type="component" value="Unassembled WGS sequence"/>
</dbReference>
<dbReference type="EMBL" id="JBHUII010000004">
    <property type="protein sequence ID" value="MFD2205620.1"/>
    <property type="molecule type" value="Genomic_DNA"/>
</dbReference>
<evidence type="ECO:0000313" key="2">
    <source>
        <dbReference type="Proteomes" id="UP001597294"/>
    </source>
</evidence>
<proteinExistence type="predicted"/>
<evidence type="ECO:0000313" key="1">
    <source>
        <dbReference type="EMBL" id="MFD2205620.1"/>
    </source>
</evidence>